<feature type="compositionally biased region" description="Basic and acidic residues" evidence="1">
    <location>
        <begin position="248"/>
        <end position="264"/>
    </location>
</feature>
<sequence length="433" mass="47373">MEKRHFHAYRRFPAEKHPFQIDIDGLPNPRGPYEEHKWGSIGFTIRMDMPGVPQNGLKIIKKPDRMTVTFSARAPKKENLPFDESERVYAGFVQVNQHPYEVPVIDVGKNGCFLLLFPQSEGALFCLPAPKSAPQISLGSVNSDKGEGSSSGKSIDEAQVVLDQINLDAMNLEGSGKSGSPKISSHKSTKGFTYEGSAKIRQGEVSSSGKSSHKTRASVKPGSGKSSSNESAPGSAKFEQAEGSSAKPIDKPEGSGEARSDKSSSNDADTAWMLAWIKRNVYLLPATKRPKEEPALAETSPAAQSTHRAPEIAIGSTTEDIIRYVNCLKMKGPEGVCEKRVMQEDGQYSLYVRADLPGLEPHLCVTGVRNSCILVYGRSQSKKNYIGGGRSYLFFVKLRCSCCKFDTLQQNLEDGVLRMFSKITRREPGPSAY</sequence>
<evidence type="ECO:0000313" key="4">
    <source>
        <dbReference type="Proteomes" id="UP001153076"/>
    </source>
</evidence>
<feature type="region of interest" description="Disordered" evidence="1">
    <location>
        <begin position="172"/>
        <end position="266"/>
    </location>
</feature>
<dbReference type="PANTHER" id="PTHR46991:SF10">
    <property type="entry name" value="HEAT SHOCK PROTEIN HSP20_ALPHA CRYSTALLIN FAMILY"/>
    <property type="match status" value="1"/>
</dbReference>
<evidence type="ECO:0000313" key="2">
    <source>
        <dbReference type="EMBL" id="KAJ8420449.1"/>
    </source>
</evidence>
<evidence type="ECO:0000256" key="1">
    <source>
        <dbReference type="SAM" id="MobiDB-lite"/>
    </source>
</evidence>
<reference evidence="3" key="1">
    <citation type="submission" date="2022-04" db="EMBL/GenBank/DDBJ databases">
        <title>Carnegiea gigantea Genome sequencing and assembly v2.</title>
        <authorList>
            <person name="Copetti D."/>
            <person name="Sanderson M.J."/>
            <person name="Burquez A."/>
            <person name="Wojciechowski M.F."/>
        </authorList>
    </citation>
    <scope>NUCLEOTIDE SEQUENCE</scope>
    <source>
        <strain evidence="3">SGP5-SGP5p</strain>
        <tissue evidence="3">Aerial part</tissue>
    </source>
</reference>
<accession>A0A9Q1JGT2</accession>
<comment type="caution">
    <text evidence="3">The sequence shown here is derived from an EMBL/GenBank/DDBJ whole genome shotgun (WGS) entry which is preliminary data.</text>
</comment>
<dbReference type="Proteomes" id="UP001153076">
    <property type="component" value="Unassembled WGS sequence"/>
</dbReference>
<proteinExistence type="predicted"/>
<name>A0A9Q1JGT2_9CARY</name>
<gene>
    <name evidence="2" type="ORF">Cgig2_014965</name>
    <name evidence="3" type="ORF">Cgig2_016542</name>
</gene>
<dbReference type="PANTHER" id="PTHR46991">
    <property type="entry name" value="23.5 KDA HEAT SHOCK PROTEIN, MITOCHONDRIAL"/>
    <property type="match status" value="1"/>
</dbReference>
<dbReference type="InterPro" id="IPR044656">
    <property type="entry name" value="HSP14.7/HSP23.5/HSP23.6-like"/>
</dbReference>
<protein>
    <recommendedName>
        <fullName evidence="5">SHSP domain-containing protein</fullName>
    </recommendedName>
</protein>
<keyword evidence="4" id="KW-1185">Reference proteome</keyword>
<dbReference type="EMBL" id="JAKOGI010002526">
    <property type="protein sequence ID" value="KAJ8421804.1"/>
    <property type="molecule type" value="Genomic_DNA"/>
</dbReference>
<evidence type="ECO:0000313" key="3">
    <source>
        <dbReference type="EMBL" id="KAJ8421804.1"/>
    </source>
</evidence>
<organism evidence="3 4">
    <name type="scientific">Carnegiea gigantea</name>
    <dbReference type="NCBI Taxonomy" id="171969"/>
    <lineage>
        <taxon>Eukaryota</taxon>
        <taxon>Viridiplantae</taxon>
        <taxon>Streptophyta</taxon>
        <taxon>Embryophyta</taxon>
        <taxon>Tracheophyta</taxon>
        <taxon>Spermatophyta</taxon>
        <taxon>Magnoliopsida</taxon>
        <taxon>eudicotyledons</taxon>
        <taxon>Gunneridae</taxon>
        <taxon>Pentapetalae</taxon>
        <taxon>Caryophyllales</taxon>
        <taxon>Cactineae</taxon>
        <taxon>Cactaceae</taxon>
        <taxon>Cactoideae</taxon>
        <taxon>Echinocereeae</taxon>
        <taxon>Carnegiea</taxon>
    </lineage>
</organism>
<dbReference type="OrthoDB" id="1021492at2759"/>
<feature type="compositionally biased region" description="Low complexity" evidence="1">
    <location>
        <begin position="174"/>
        <end position="183"/>
    </location>
</feature>
<dbReference type="AlphaFoldDB" id="A0A9Q1JGT2"/>
<evidence type="ECO:0008006" key="5">
    <source>
        <dbReference type="Google" id="ProtNLM"/>
    </source>
</evidence>
<dbReference type="EMBL" id="JAKOGI010003423">
    <property type="protein sequence ID" value="KAJ8420449.1"/>
    <property type="molecule type" value="Genomic_DNA"/>
</dbReference>